<dbReference type="InterPro" id="IPR015915">
    <property type="entry name" value="Kelch-typ_b-propeller"/>
</dbReference>
<dbReference type="Pfam" id="PF24681">
    <property type="entry name" value="Kelch_KLHDC2_KLHL20_DRC7"/>
    <property type="match status" value="1"/>
</dbReference>
<organism evidence="5 6">
    <name type="scientific">Colletotrichum tofieldiae</name>
    <dbReference type="NCBI Taxonomy" id="708197"/>
    <lineage>
        <taxon>Eukaryota</taxon>
        <taxon>Fungi</taxon>
        <taxon>Dikarya</taxon>
        <taxon>Ascomycota</taxon>
        <taxon>Pezizomycotina</taxon>
        <taxon>Sordariomycetes</taxon>
        <taxon>Hypocreomycetidae</taxon>
        <taxon>Glomerellales</taxon>
        <taxon>Glomerellaceae</taxon>
        <taxon>Colletotrichum</taxon>
        <taxon>Colletotrichum spaethianum species complex</taxon>
    </lineage>
</organism>
<feature type="region of interest" description="Disordered" evidence="3">
    <location>
        <begin position="552"/>
        <end position="598"/>
    </location>
</feature>
<feature type="compositionally biased region" description="Polar residues" evidence="3">
    <location>
        <begin position="669"/>
        <end position="682"/>
    </location>
</feature>
<reference evidence="5 6" key="1">
    <citation type="submission" date="2015-06" db="EMBL/GenBank/DDBJ databases">
        <title>Survival trade-offs in plant roots during colonization by closely related pathogenic and mutualistic fungi.</title>
        <authorList>
            <person name="Hacquard S."/>
            <person name="Kracher B."/>
            <person name="Hiruma K."/>
            <person name="Weinman A."/>
            <person name="Muench P."/>
            <person name="Garrido Oter R."/>
            <person name="Ver Loren van Themaat E."/>
            <person name="Dallerey J.-F."/>
            <person name="Damm U."/>
            <person name="Henrissat B."/>
            <person name="Lespinet O."/>
            <person name="Thon M."/>
            <person name="Kemen E."/>
            <person name="McHardy A.C."/>
            <person name="Schulze-Lefert P."/>
            <person name="O'Connell R.J."/>
        </authorList>
    </citation>
    <scope>NUCLEOTIDE SEQUENCE [LARGE SCALE GENOMIC DNA]</scope>
    <source>
        <strain evidence="5 6">0861</strain>
    </source>
</reference>
<evidence type="ECO:0000256" key="4">
    <source>
        <dbReference type="SAM" id="Phobius"/>
    </source>
</evidence>
<dbReference type="STRING" id="708197.A0A166MEC7"/>
<feature type="transmembrane region" description="Helical" evidence="4">
    <location>
        <begin position="504"/>
        <end position="527"/>
    </location>
</feature>
<evidence type="ECO:0000313" key="5">
    <source>
        <dbReference type="EMBL" id="KZL64575.1"/>
    </source>
</evidence>
<feature type="compositionally biased region" description="Low complexity" evidence="3">
    <location>
        <begin position="558"/>
        <end position="592"/>
    </location>
</feature>
<dbReference type="GO" id="GO:0019760">
    <property type="term" value="P:glucosinolate metabolic process"/>
    <property type="evidence" value="ECO:0007669"/>
    <property type="project" value="UniProtKB-ARBA"/>
</dbReference>
<comment type="caution">
    <text evidence="5">The sequence shown here is derived from an EMBL/GenBank/DDBJ whole genome shotgun (WGS) entry which is preliminary data.</text>
</comment>
<protein>
    <submittedName>
        <fullName evidence="5">Cell wall anchored protein</fullName>
    </submittedName>
</protein>
<keyword evidence="1" id="KW-0677">Repeat</keyword>
<evidence type="ECO:0000313" key="6">
    <source>
        <dbReference type="Proteomes" id="UP000076552"/>
    </source>
</evidence>
<name>A0A166MEC7_9PEZI</name>
<keyword evidence="6" id="KW-1185">Reference proteome</keyword>
<dbReference type="PANTHER" id="PTHR47435:SF4">
    <property type="entry name" value="KELCH REPEAT PROTEIN (AFU_ORTHOLOGUE AFUA_5G12780)"/>
    <property type="match status" value="1"/>
</dbReference>
<evidence type="ECO:0000256" key="3">
    <source>
        <dbReference type="SAM" id="MobiDB-lite"/>
    </source>
</evidence>
<keyword evidence="4" id="KW-1133">Transmembrane helix</keyword>
<keyword evidence="2" id="KW-0408">Iron</keyword>
<dbReference type="SUPFAM" id="SSF50965">
    <property type="entry name" value="Galactose oxidase, central domain"/>
    <property type="match status" value="1"/>
</dbReference>
<dbReference type="InterPro" id="IPR011043">
    <property type="entry name" value="Gal_Oxase/kelch_b-propeller"/>
</dbReference>
<dbReference type="Proteomes" id="UP000076552">
    <property type="component" value="Unassembled WGS sequence"/>
</dbReference>
<accession>A0A166MEC7</accession>
<evidence type="ECO:0000256" key="1">
    <source>
        <dbReference type="ARBA" id="ARBA00022737"/>
    </source>
</evidence>
<dbReference type="Gene3D" id="2.120.10.80">
    <property type="entry name" value="Kelch-type beta propeller"/>
    <property type="match status" value="2"/>
</dbReference>
<evidence type="ECO:0000256" key="2">
    <source>
        <dbReference type="ARBA" id="ARBA00023004"/>
    </source>
</evidence>
<proteinExistence type="predicted"/>
<feature type="region of interest" description="Disordered" evidence="3">
    <location>
        <begin position="669"/>
        <end position="706"/>
    </location>
</feature>
<dbReference type="PANTHER" id="PTHR47435">
    <property type="entry name" value="KELCH REPEAT PROTEIN (AFU_ORTHOLOGUE AFUA_5G12780)"/>
    <property type="match status" value="1"/>
</dbReference>
<keyword evidence="4" id="KW-0472">Membrane</keyword>
<sequence length="706" mass="77034">MLATRSDQQPVVAISLYTVRLGLQSHRRVRTSLGTQHKIQFSAPLLALLGLLLCLPPTVAQHPVNDFCRRFGHQTAVVDDKLFIDGGLANWDPISTYTANYSNGYLLYQDLSTTTTGNVPPLYANLSKNYSIPRVSGGALWSDSINKRLYLFGGEQRKEVPPMPFNLYRYDILNNQWDNLGPARNEDLVRPVSYGAGVSVDSRGEAYYFGGWLSNRSVSNWGTALPVATTGMVRYNMDTNSFFNITGPDKIRRAEGSLHYIPAGPGGILIYFGGIQDPSANGTGTGQPMDQIFIFDLLSNKWYTQKASGTIPEMRRRFCAGVTWALDRSSYNIYMYGGATTPEVLGAGYDDLYVLSIPTFKWIKMSSRGSNGGGKLPRHSLSCNIVPGGAQMIVIGGQFPLTQDCDSEGAWGTHNIDLGKQNPSKNVWEAYKPNKTTYVVPEEVITVVGGSGNGGATKTAPDNGFDSTEVSLLITRKAEIPVRAPTRAVVTYSMSEPTERHSTALIVGIAVGAVVLTVAMSVGYFFLGCKRRQQSLHKGTSSARQRYLYHTQSMPRASSSPPHCGSSLSSSPSQVAHPHSPHPVSAHVMPPHMETPVELPSESLQSTSEAMAGAPMLTHIPSSVSHPPQRAYFPETATLMNQPHYDSHGNMWMPQVSMVQMATVASNPLPRYTSTRNRQGTTMPRAYEPQELSADTEKGEGANMGY</sequence>
<dbReference type="AlphaFoldDB" id="A0A166MEC7"/>
<dbReference type="EMBL" id="LFIV01000270">
    <property type="protein sequence ID" value="KZL64575.1"/>
    <property type="molecule type" value="Genomic_DNA"/>
</dbReference>
<gene>
    <name evidence="5" type="ORF">CT0861_03831</name>
</gene>
<keyword evidence="4" id="KW-0812">Transmembrane</keyword>